<feature type="signal peptide" evidence="2">
    <location>
        <begin position="1"/>
        <end position="24"/>
    </location>
</feature>
<dbReference type="RefSeq" id="XP_662449.1">
    <property type="nucleotide sequence ID" value="XM_657357.1"/>
</dbReference>
<feature type="compositionally biased region" description="Low complexity" evidence="1">
    <location>
        <begin position="302"/>
        <end position="325"/>
    </location>
</feature>
<name>Q5B3N5_EMENI</name>
<organism evidence="3 4">
    <name type="scientific">Emericella nidulans (strain FGSC A4 / ATCC 38163 / CBS 112.46 / NRRL 194 / M139)</name>
    <name type="common">Aspergillus nidulans</name>
    <dbReference type="NCBI Taxonomy" id="227321"/>
    <lineage>
        <taxon>Eukaryota</taxon>
        <taxon>Fungi</taxon>
        <taxon>Dikarya</taxon>
        <taxon>Ascomycota</taxon>
        <taxon>Pezizomycotina</taxon>
        <taxon>Eurotiomycetes</taxon>
        <taxon>Eurotiomycetidae</taxon>
        <taxon>Eurotiales</taxon>
        <taxon>Aspergillaceae</taxon>
        <taxon>Aspergillus</taxon>
        <taxon>Aspergillus subgen. Nidulantes</taxon>
    </lineage>
</organism>
<dbReference type="GeneID" id="2872647"/>
<reference evidence="4" key="2">
    <citation type="journal article" date="2009" name="Fungal Genet. Biol.">
        <title>The 2008 update of the Aspergillus nidulans genome annotation: a community effort.</title>
        <authorList>
            <person name="Wortman J.R."/>
            <person name="Gilsenan J.M."/>
            <person name="Joardar V."/>
            <person name="Deegan J."/>
            <person name="Clutterbuck J."/>
            <person name="Andersen M.R."/>
            <person name="Archer D."/>
            <person name="Bencina M."/>
            <person name="Braus G."/>
            <person name="Coutinho P."/>
            <person name="von Dohren H."/>
            <person name="Doonan J."/>
            <person name="Driessen A.J."/>
            <person name="Durek P."/>
            <person name="Espeso E."/>
            <person name="Fekete E."/>
            <person name="Flipphi M."/>
            <person name="Estrada C.G."/>
            <person name="Geysens S."/>
            <person name="Goldman G."/>
            <person name="de Groot P.W."/>
            <person name="Hansen K."/>
            <person name="Harris S.D."/>
            <person name="Heinekamp T."/>
            <person name="Helmstaedt K."/>
            <person name="Henrissat B."/>
            <person name="Hofmann G."/>
            <person name="Homan T."/>
            <person name="Horio T."/>
            <person name="Horiuchi H."/>
            <person name="James S."/>
            <person name="Jones M."/>
            <person name="Karaffa L."/>
            <person name="Karanyi Z."/>
            <person name="Kato M."/>
            <person name="Keller N."/>
            <person name="Kelly D.E."/>
            <person name="Kiel J.A."/>
            <person name="Kim J.M."/>
            <person name="van der Klei I.J."/>
            <person name="Klis F.M."/>
            <person name="Kovalchuk A."/>
            <person name="Krasevec N."/>
            <person name="Kubicek C.P."/>
            <person name="Liu B."/>
            <person name="Maccabe A."/>
            <person name="Meyer V."/>
            <person name="Mirabito P."/>
            <person name="Miskei M."/>
            <person name="Mos M."/>
            <person name="Mullins J."/>
            <person name="Nelson D.R."/>
            <person name="Nielsen J."/>
            <person name="Oakley B.R."/>
            <person name="Osmani S.A."/>
            <person name="Pakula T."/>
            <person name="Paszewski A."/>
            <person name="Paulsen I."/>
            <person name="Pilsyk S."/>
            <person name="Pocsi I."/>
            <person name="Punt P.J."/>
            <person name="Ram A.F."/>
            <person name="Ren Q."/>
            <person name="Robellet X."/>
            <person name="Robson G."/>
            <person name="Seiboth B."/>
            <person name="van Solingen P."/>
            <person name="Specht T."/>
            <person name="Sun J."/>
            <person name="Taheri-Talesh N."/>
            <person name="Takeshita N."/>
            <person name="Ussery D."/>
            <person name="vanKuyk P.A."/>
            <person name="Visser H."/>
            <person name="van de Vondervoort P.J."/>
            <person name="de Vries R.P."/>
            <person name="Walton J."/>
            <person name="Xiang X."/>
            <person name="Xiong Y."/>
            <person name="Zeng A.P."/>
            <person name="Brandt B.W."/>
            <person name="Cornell M.J."/>
            <person name="van den Hondel C.A."/>
            <person name="Visser J."/>
            <person name="Oliver S.G."/>
            <person name="Turner G."/>
        </authorList>
    </citation>
    <scope>GENOME REANNOTATION</scope>
    <source>
        <strain evidence="4">FGSC A4 / ATCC 38163 / CBS 112.46 / NRRL 194 / M139</strain>
    </source>
</reference>
<evidence type="ECO:0000313" key="4">
    <source>
        <dbReference type="Proteomes" id="UP000000560"/>
    </source>
</evidence>
<keyword evidence="2" id="KW-0732">Signal</keyword>
<feature type="chain" id="PRO_5030175763" evidence="2">
    <location>
        <begin position="25"/>
        <end position="407"/>
    </location>
</feature>
<proteinExistence type="predicted"/>
<keyword evidence="4" id="KW-1185">Reference proteome</keyword>
<evidence type="ECO:0000313" key="3">
    <source>
        <dbReference type="EMBL" id="CBF76646.1"/>
    </source>
</evidence>
<dbReference type="STRING" id="227321.Q5B3N5"/>
<dbReference type="OrthoDB" id="4509509at2759"/>
<dbReference type="AlphaFoldDB" id="Q5B3N5"/>
<dbReference type="OMA" id="ECCRTAG"/>
<gene>
    <name evidence="3" type="ORF">ANIA_04845</name>
</gene>
<dbReference type="Proteomes" id="UP000000560">
    <property type="component" value="Chromosome III"/>
</dbReference>
<dbReference type="EMBL" id="BN001303">
    <property type="protein sequence ID" value="CBF76646.1"/>
    <property type="molecule type" value="Genomic_DNA"/>
</dbReference>
<dbReference type="InParanoid" id="Q5B3N5"/>
<evidence type="ECO:0000256" key="1">
    <source>
        <dbReference type="SAM" id="MobiDB-lite"/>
    </source>
</evidence>
<accession>C8VA76</accession>
<accession>Q5B3N5</accession>
<protein>
    <submittedName>
        <fullName evidence="3">GPI anchored protein, putative (AFU_orthologue AFUA_5G09960)</fullName>
    </submittedName>
</protein>
<dbReference type="HOGENOM" id="CLU_676187_0_0_1"/>
<reference evidence="4" key="1">
    <citation type="journal article" date="2005" name="Nature">
        <title>Sequencing of Aspergillus nidulans and comparative analysis with A. fumigatus and A. oryzae.</title>
        <authorList>
            <person name="Galagan J.E."/>
            <person name="Calvo S.E."/>
            <person name="Cuomo C."/>
            <person name="Ma L.J."/>
            <person name="Wortman J.R."/>
            <person name="Batzoglou S."/>
            <person name="Lee S.I."/>
            <person name="Basturkmen M."/>
            <person name="Spevak C.C."/>
            <person name="Clutterbuck J."/>
            <person name="Kapitonov V."/>
            <person name="Jurka J."/>
            <person name="Scazzocchio C."/>
            <person name="Farman M."/>
            <person name="Butler J."/>
            <person name="Purcell S."/>
            <person name="Harris S."/>
            <person name="Braus G.H."/>
            <person name="Draht O."/>
            <person name="Busch S."/>
            <person name="D'Enfert C."/>
            <person name="Bouchier C."/>
            <person name="Goldman G.H."/>
            <person name="Bell-Pedersen D."/>
            <person name="Griffiths-Jones S."/>
            <person name="Doonan J.H."/>
            <person name="Yu J."/>
            <person name="Vienken K."/>
            <person name="Pain A."/>
            <person name="Freitag M."/>
            <person name="Selker E.U."/>
            <person name="Archer D.B."/>
            <person name="Penalva M.A."/>
            <person name="Oakley B.R."/>
            <person name="Momany M."/>
            <person name="Tanaka T."/>
            <person name="Kumagai T."/>
            <person name="Asai K."/>
            <person name="Machida M."/>
            <person name="Nierman W.C."/>
            <person name="Denning D.W."/>
            <person name="Caddick M."/>
            <person name="Hynes M."/>
            <person name="Paoletti M."/>
            <person name="Fischer R."/>
            <person name="Miller B."/>
            <person name="Dyer P."/>
            <person name="Sachs M.S."/>
            <person name="Osmani S.A."/>
            <person name="Birren B.W."/>
        </authorList>
    </citation>
    <scope>NUCLEOTIDE SEQUENCE [LARGE SCALE GENOMIC DNA]</scope>
    <source>
        <strain evidence="4">FGSC A4 / ATCC 38163 / CBS 112.46 / NRRL 194 / M139</strain>
    </source>
</reference>
<dbReference type="KEGG" id="ani:ANIA_04845"/>
<feature type="region of interest" description="Disordered" evidence="1">
    <location>
        <begin position="288"/>
        <end position="346"/>
    </location>
</feature>
<sequence>MTSLRGRWPLLFLFCISLFTLCDASSPKRRSLFQPIQSKPRQKTSELRGNSSIADIAARDIFDPFSTSLEKRQYTCPSGYSLCTTSRRCCPSPADACCSDGTCVIRGTEECCLTGGACPEGQSCCRDGCIPADGKCCSVGDGYCEADEKCCSNGVTCAPLDGECCNVRGYCPRGQRCVVLNGERGCCPLSGCYSTDYDSDDDDDDDDEETSITTSSSSSSVTTYTQIIYWYYWVYWYIEVWWYIEIDIQTSTLSLTSSSTRTSSTATVSASNSAAASSIFEGISESVSASATTTPDLDDVPTRTTTTTTAGPTSTDDADSDSGPVVTGGSGPTGDSSGGVNETSVPNVDKAASLSSEGMWATGVLIPKHRLAPKYNALRPLYSVHTQITAHPVNSFRPRYTANRELC</sequence>
<dbReference type="eggNOG" id="ENOG502SE6F">
    <property type="taxonomic scope" value="Eukaryota"/>
</dbReference>
<evidence type="ECO:0000256" key="2">
    <source>
        <dbReference type="SAM" id="SignalP"/>
    </source>
</evidence>